<accession>A0AAW2FI66</accession>
<evidence type="ECO:0000256" key="1">
    <source>
        <dbReference type="SAM" id="MobiDB-lite"/>
    </source>
</evidence>
<reference evidence="2 3" key="1">
    <citation type="submission" date="2023-03" db="EMBL/GenBank/DDBJ databases">
        <title>High recombination rates correlate with genetic variation in Cardiocondyla obscurior ants.</title>
        <authorList>
            <person name="Errbii M."/>
        </authorList>
    </citation>
    <scope>NUCLEOTIDE SEQUENCE [LARGE SCALE GENOMIC DNA]</scope>
    <source>
        <strain evidence="2">Alpha-2009</strain>
        <tissue evidence="2">Whole body</tissue>
    </source>
</reference>
<dbReference type="AlphaFoldDB" id="A0AAW2FI66"/>
<feature type="compositionally biased region" description="Basic residues" evidence="1">
    <location>
        <begin position="90"/>
        <end position="102"/>
    </location>
</feature>
<organism evidence="2 3">
    <name type="scientific">Cardiocondyla obscurior</name>
    <dbReference type="NCBI Taxonomy" id="286306"/>
    <lineage>
        <taxon>Eukaryota</taxon>
        <taxon>Metazoa</taxon>
        <taxon>Ecdysozoa</taxon>
        <taxon>Arthropoda</taxon>
        <taxon>Hexapoda</taxon>
        <taxon>Insecta</taxon>
        <taxon>Pterygota</taxon>
        <taxon>Neoptera</taxon>
        <taxon>Endopterygota</taxon>
        <taxon>Hymenoptera</taxon>
        <taxon>Apocrita</taxon>
        <taxon>Aculeata</taxon>
        <taxon>Formicoidea</taxon>
        <taxon>Formicidae</taxon>
        <taxon>Myrmicinae</taxon>
        <taxon>Cardiocondyla</taxon>
    </lineage>
</organism>
<feature type="region of interest" description="Disordered" evidence="1">
    <location>
        <begin position="76"/>
        <end position="109"/>
    </location>
</feature>
<sequence length="150" mass="17519">MRFPVSFYYDLYRHDSRKVHHRHFPDANVGEDSIPYSQHAPIFTKSFYRFYYSFCLYPPGLFPTRQPLSTIRRIQDRTREKTNFESGCPKGRKSSGRRRAKERKNIPESSAESTGACWFQMIPPLSIFSPSSGAVISKKFGRVFAFLSIY</sequence>
<dbReference type="EMBL" id="JADYXP020000011">
    <property type="protein sequence ID" value="KAL0114076.1"/>
    <property type="molecule type" value="Genomic_DNA"/>
</dbReference>
<proteinExistence type="predicted"/>
<evidence type="ECO:0000313" key="2">
    <source>
        <dbReference type="EMBL" id="KAL0114076.1"/>
    </source>
</evidence>
<keyword evidence="3" id="KW-1185">Reference proteome</keyword>
<evidence type="ECO:0000313" key="3">
    <source>
        <dbReference type="Proteomes" id="UP001430953"/>
    </source>
</evidence>
<name>A0AAW2FI66_9HYME</name>
<protein>
    <submittedName>
        <fullName evidence="2">Uncharacterized protein</fullName>
    </submittedName>
</protein>
<comment type="caution">
    <text evidence="2">The sequence shown here is derived from an EMBL/GenBank/DDBJ whole genome shotgun (WGS) entry which is preliminary data.</text>
</comment>
<dbReference type="Proteomes" id="UP001430953">
    <property type="component" value="Unassembled WGS sequence"/>
</dbReference>
<gene>
    <name evidence="2" type="ORF">PUN28_011411</name>
</gene>